<proteinExistence type="predicted"/>
<name>A0A5B7I9R5_PORTR</name>
<keyword evidence="3" id="KW-1185">Reference proteome</keyword>
<organism evidence="2 3">
    <name type="scientific">Portunus trituberculatus</name>
    <name type="common">Swimming crab</name>
    <name type="synonym">Neptunus trituberculatus</name>
    <dbReference type="NCBI Taxonomy" id="210409"/>
    <lineage>
        <taxon>Eukaryota</taxon>
        <taxon>Metazoa</taxon>
        <taxon>Ecdysozoa</taxon>
        <taxon>Arthropoda</taxon>
        <taxon>Crustacea</taxon>
        <taxon>Multicrustacea</taxon>
        <taxon>Malacostraca</taxon>
        <taxon>Eumalacostraca</taxon>
        <taxon>Eucarida</taxon>
        <taxon>Decapoda</taxon>
        <taxon>Pleocyemata</taxon>
        <taxon>Brachyura</taxon>
        <taxon>Eubrachyura</taxon>
        <taxon>Portunoidea</taxon>
        <taxon>Portunidae</taxon>
        <taxon>Portuninae</taxon>
        <taxon>Portunus</taxon>
    </lineage>
</organism>
<feature type="region of interest" description="Disordered" evidence="1">
    <location>
        <begin position="1"/>
        <end position="38"/>
    </location>
</feature>
<dbReference type="Proteomes" id="UP000324222">
    <property type="component" value="Unassembled WGS sequence"/>
</dbReference>
<dbReference type="AlphaFoldDB" id="A0A5B7I9R5"/>
<accession>A0A5B7I9R5</accession>
<protein>
    <submittedName>
        <fullName evidence="2">Uncharacterized protein</fullName>
    </submittedName>
</protein>
<reference evidence="2 3" key="1">
    <citation type="submission" date="2019-05" db="EMBL/GenBank/DDBJ databases">
        <title>Another draft genome of Portunus trituberculatus and its Hox gene families provides insights of decapod evolution.</title>
        <authorList>
            <person name="Jeong J.-H."/>
            <person name="Song I."/>
            <person name="Kim S."/>
            <person name="Choi T."/>
            <person name="Kim D."/>
            <person name="Ryu S."/>
            <person name="Kim W."/>
        </authorList>
    </citation>
    <scope>NUCLEOTIDE SEQUENCE [LARGE SCALE GENOMIC DNA]</scope>
    <source>
        <tissue evidence="2">Muscle</tissue>
    </source>
</reference>
<gene>
    <name evidence="2" type="ORF">E2C01_073443</name>
</gene>
<evidence type="ECO:0000313" key="2">
    <source>
        <dbReference type="EMBL" id="MPC78935.1"/>
    </source>
</evidence>
<sequence length="71" mass="7957">MSGLKYLTLSHDELQGPDVTPPAPEGRATTPKTPQCRHTPGRRVVLPCNHNNHNFISCVESERESKFMERG</sequence>
<evidence type="ECO:0000313" key="3">
    <source>
        <dbReference type="Proteomes" id="UP000324222"/>
    </source>
</evidence>
<comment type="caution">
    <text evidence="2">The sequence shown here is derived from an EMBL/GenBank/DDBJ whole genome shotgun (WGS) entry which is preliminary data.</text>
</comment>
<evidence type="ECO:0000256" key="1">
    <source>
        <dbReference type="SAM" id="MobiDB-lite"/>
    </source>
</evidence>
<dbReference type="EMBL" id="VSRR010049759">
    <property type="protein sequence ID" value="MPC78935.1"/>
    <property type="molecule type" value="Genomic_DNA"/>
</dbReference>